<dbReference type="GO" id="GO:0003729">
    <property type="term" value="F:mRNA binding"/>
    <property type="evidence" value="ECO:0007669"/>
    <property type="project" value="TreeGrafter"/>
</dbReference>
<feature type="compositionally biased region" description="Polar residues" evidence="4">
    <location>
        <begin position="548"/>
        <end position="558"/>
    </location>
</feature>
<evidence type="ECO:0000256" key="4">
    <source>
        <dbReference type="SAM" id="MobiDB-lite"/>
    </source>
</evidence>
<dbReference type="Gene3D" id="1.25.40.180">
    <property type="match status" value="2"/>
</dbReference>
<dbReference type="RefSeq" id="XP_014240623.1">
    <property type="nucleotide sequence ID" value="XM_014385137.2"/>
</dbReference>
<proteinExistence type="inferred from homology"/>
<evidence type="ECO:0000313" key="7">
    <source>
        <dbReference type="Proteomes" id="UP000494040"/>
    </source>
</evidence>
<protein>
    <recommendedName>
        <fullName evidence="5">MIF4G domain-containing protein</fullName>
    </recommendedName>
</protein>
<keyword evidence="7" id="KW-1185">Reference proteome</keyword>
<organism evidence="6 7">
    <name type="scientific">Cimex lectularius</name>
    <name type="common">Bed bug</name>
    <name type="synonym">Acanthia lectularia</name>
    <dbReference type="NCBI Taxonomy" id="79782"/>
    <lineage>
        <taxon>Eukaryota</taxon>
        <taxon>Metazoa</taxon>
        <taxon>Ecdysozoa</taxon>
        <taxon>Arthropoda</taxon>
        <taxon>Hexapoda</taxon>
        <taxon>Insecta</taxon>
        <taxon>Pterygota</taxon>
        <taxon>Neoptera</taxon>
        <taxon>Paraneoptera</taxon>
        <taxon>Hemiptera</taxon>
        <taxon>Heteroptera</taxon>
        <taxon>Panheteroptera</taxon>
        <taxon>Cimicomorpha</taxon>
        <taxon>Cimicidae</taxon>
        <taxon>Cimex</taxon>
    </lineage>
</organism>
<dbReference type="InterPro" id="IPR003890">
    <property type="entry name" value="MIF4G-like_typ-3"/>
</dbReference>
<feature type="domain" description="MIF4G" evidence="5">
    <location>
        <begin position="71"/>
        <end position="294"/>
    </location>
</feature>
<evidence type="ECO:0000259" key="5">
    <source>
        <dbReference type="SMART" id="SM00543"/>
    </source>
</evidence>
<dbReference type="PANTHER" id="PTHR23253">
    <property type="entry name" value="EUKARYOTIC TRANSLATION INITIATION FACTOR 4 GAMMA"/>
    <property type="match status" value="1"/>
</dbReference>
<evidence type="ECO:0000313" key="6">
    <source>
        <dbReference type="EnsemblMetazoa" id="XP_014240623.1"/>
    </source>
</evidence>
<dbReference type="GeneID" id="106661616"/>
<dbReference type="OrthoDB" id="514777at2759"/>
<dbReference type="GO" id="GO:0016281">
    <property type="term" value="C:eukaryotic translation initiation factor 4F complex"/>
    <property type="evidence" value="ECO:0007669"/>
    <property type="project" value="TreeGrafter"/>
</dbReference>
<dbReference type="Pfam" id="PF02854">
    <property type="entry name" value="MIF4G"/>
    <property type="match status" value="1"/>
</dbReference>
<feature type="compositionally biased region" description="Basic and acidic residues" evidence="4">
    <location>
        <begin position="533"/>
        <end position="547"/>
    </location>
</feature>
<dbReference type="SMART" id="SM00543">
    <property type="entry name" value="MIF4G"/>
    <property type="match status" value="1"/>
</dbReference>
<dbReference type="PANTHER" id="PTHR23253:SF9">
    <property type="entry name" value="EUKARYOTIC TRANSLATION INITIATION FACTOR 4 GAMMA 2"/>
    <property type="match status" value="1"/>
</dbReference>
<evidence type="ECO:0000256" key="2">
    <source>
        <dbReference type="ARBA" id="ARBA00022540"/>
    </source>
</evidence>
<sequence>MHNMKKFYSIKPGESLEEIKRKRGISLCELLEELDVADSDSYESFGSNRQNNQQLTFDNLSEDDRIAQNRLKKLRGALNKLAPDNFYIQLMEIQDYLPVHSSHLMQIFVRELVQKAIDEEQNSILYAHVCTALKSVELLEVEDETIFNFGAVVLDECFNMFCFARSSLNWFSYEQPSENELLELKTKEAMKKRRLVGVARFLGDLFKAGMTGVRDVFQYIKKLEQDVTDKSIEGLTVLLTVTGKELEIAVLETEFQADWCATWDRIFHLSQKEQGLPHRLRFMLMNLLDLRDGGWIPRIMSSRSSPLSFIEIIKENDQVKAKKPRLLWNNKITVITKEPIVVNTESEILKLLSLNDNAYKTICDWERANFVGRKTWFVYSITKAVLRYSIEGNSLNKTIFTQHVDLLKKYINSRQAELAAMYAVQSVVVTEMKNPKGLLEEVCDILHVTNTISYIAFLDWRENWSNCPVLEVAGRAEAQISLATFFIKLFWESIKPSSQYKSIVKELNSFDLEHFVSMSKLPPEIEKRIKMEEEREKSELQRKDRVDNVSQSYLTKTY</sequence>
<keyword evidence="2" id="KW-0396">Initiation factor</keyword>
<accession>A0A8I6R8R9</accession>
<dbReference type="InterPro" id="IPR016024">
    <property type="entry name" value="ARM-type_fold"/>
</dbReference>
<evidence type="ECO:0000256" key="3">
    <source>
        <dbReference type="ARBA" id="ARBA00022917"/>
    </source>
</evidence>
<dbReference type="Proteomes" id="UP000494040">
    <property type="component" value="Unassembled WGS sequence"/>
</dbReference>
<dbReference type="EnsemblMetazoa" id="XM_014385137.2">
    <property type="protein sequence ID" value="XP_014240623.1"/>
    <property type="gene ID" value="LOC106661616"/>
</dbReference>
<dbReference type="KEGG" id="clec:106661616"/>
<evidence type="ECO:0000256" key="1">
    <source>
        <dbReference type="ARBA" id="ARBA00005775"/>
    </source>
</evidence>
<comment type="similarity">
    <text evidence="1">Belongs to the eukaryotic initiation factor 4G family.</text>
</comment>
<name>A0A8I6R8R9_CIMLE</name>
<dbReference type="SUPFAM" id="SSF48371">
    <property type="entry name" value="ARM repeat"/>
    <property type="match status" value="2"/>
</dbReference>
<keyword evidence="3" id="KW-0648">Protein biosynthesis</keyword>
<dbReference type="OMA" id="CRTWERI"/>
<reference evidence="6" key="1">
    <citation type="submission" date="2022-01" db="UniProtKB">
        <authorList>
            <consortium name="EnsemblMetazoa"/>
        </authorList>
    </citation>
    <scope>IDENTIFICATION</scope>
</reference>
<feature type="region of interest" description="Disordered" evidence="4">
    <location>
        <begin position="533"/>
        <end position="558"/>
    </location>
</feature>
<dbReference type="AlphaFoldDB" id="A0A8I6R8R9"/>
<dbReference type="GO" id="GO:0003743">
    <property type="term" value="F:translation initiation factor activity"/>
    <property type="evidence" value="ECO:0007669"/>
    <property type="project" value="UniProtKB-KW"/>
</dbReference>